<dbReference type="AlphaFoldDB" id="A0A644Y7G0"/>
<dbReference type="InterPro" id="IPR036457">
    <property type="entry name" value="PPM-type-like_dom_sf"/>
</dbReference>
<evidence type="ECO:0000313" key="2">
    <source>
        <dbReference type="EMBL" id="MPM24107.1"/>
    </source>
</evidence>
<dbReference type="SUPFAM" id="SSF81606">
    <property type="entry name" value="PP2C-like"/>
    <property type="match status" value="1"/>
</dbReference>
<name>A0A644Y7G0_9ZZZZ</name>
<evidence type="ECO:0000259" key="1">
    <source>
        <dbReference type="Pfam" id="PF07228"/>
    </source>
</evidence>
<reference evidence="2" key="1">
    <citation type="submission" date="2019-08" db="EMBL/GenBank/DDBJ databases">
        <authorList>
            <person name="Kucharzyk K."/>
            <person name="Murdoch R.W."/>
            <person name="Higgins S."/>
            <person name="Loffler F."/>
        </authorList>
    </citation>
    <scope>NUCLEOTIDE SEQUENCE</scope>
</reference>
<comment type="caution">
    <text evidence="2">The sequence shown here is derived from an EMBL/GenBank/DDBJ whole genome shotgun (WGS) entry which is preliminary data.</text>
</comment>
<accession>A0A644Y7G0</accession>
<feature type="domain" description="PPM-type phosphatase" evidence="1">
    <location>
        <begin position="30"/>
        <end position="218"/>
    </location>
</feature>
<dbReference type="EMBL" id="VSSQ01004187">
    <property type="protein sequence ID" value="MPM24107.1"/>
    <property type="molecule type" value="Genomic_DNA"/>
</dbReference>
<dbReference type="InterPro" id="IPR001932">
    <property type="entry name" value="PPM-type_phosphatase-like_dom"/>
</dbReference>
<sequence>MALYLESGYTSLNKKNEELCGDKVESIIKDDRMTIVLADGLGSGVKANILATLTSKILCTMIANEISIEECVETMIQSLPICKVRGLAYSTFTVIHIDKLGKGYLFEFDNPQAIYLHQGRCQDFARNSLNILGKIVYKTELQLEVDDYILMMSDGAIHAGVGSTLNFGWERQQIMDYINRVYEPEMSARSVACLVAAACNDLYLDHPGDDTTIAGIRVRETMNVSLMVGPPVDQHQDDFHIGNFLKGEGKKVVCGGTSSLIVARYLNKEVKTVFDYIDSDVPPIGYIDGIDLTTEGVLTLRKLLQLSEKYLSTSDLTAKSFKKKDGASLLADLLFEKATHVTFFVGQSINSAHQGLPIDITMKLKLVEALSNNLRLMGKEVVVNYD</sequence>
<dbReference type="Gene3D" id="3.60.40.10">
    <property type="entry name" value="PPM-type phosphatase domain"/>
    <property type="match status" value="1"/>
</dbReference>
<proteinExistence type="predicted"/>
<protein>
    <recommendedName>
        <fullName evidence="1">PPM-type phosphatase domain-containing protein</fullName>
    </recommendedName>
</protein>
<dbReference type="Pfam" id="PF07228">
    <property type="entry name" value="SpoIIE"/>
    <property type="match status" value="1"/>
</dbReference>
<gene>
    <name evidence="2" type="ORF">SDC9_70588</name>
</gene>
<organism evidence="2">
    <name type="scientific">bioreactor metagenome</name>
    <dbReference type="NCBI Taxonomy" id="1076179"/>
    <lineage>
        <taxon>unclassified sequences</taxon>
        <taxon>metagenomes</taxon>
        <taxon>ecological metagenomes</taxon>
    </lineage>
</organism>